<dbReference type="InterPro" id="IPR029062">
    <property type="entry name" value="Class_I_gatase-like"/>
</dbReference>
<dbReference type="PANTHER" id="PTHR36175:SF1">
    <property type="entry name" value="CYANOPHYCINASE"/>
    <property type="match status" value="1"/>
</dbReference>
<dbReference type="Proteomes" id="UP001501475">
    <property type="component" value="Unassembled WGS sequence"/>
</dbReference>
<evidence type="ECO:0000256" key="3">
    <source>
        <dbReference type="ARBA" id="ARBA00022801"/>
    </source>
</evidence>
<proteinExistence type="inferred from homology"/>
<evidence type="ECO:0000313" key="6">
    <source>
        <dbReference type="EMBL" id="GAA1759453.1"/>
    </source>
</evidence>
<dbReference type="Gene3D" id="3.40.50.880">
    <property type="match status" value="2"/>
</dbReference>
<gene>
    <name evidence="6" type="ORF">GCM10009810_18650</name>
</gene>
<evidence type="ECO:0008006" key="8">
    <source>
        <dbReference type="Google" id="ProtNLM"/>
    </source>
</evidence>
<reference evidence="6 7" key="1">
    <citation type="journal article" date="2019" name="Int. J. Syst. Evol. Microbiol.">
        <title>The Global Catalogue of Microorganisms (GCM) 10K type strain sequencing project: providing services to taxonomists for standard genome sequencing and annotation.</title>
        <authorList>
            <consortium name="The Broad Institute Genomics Platform"/>
            <consortium name="The Broad Institute Genome Sequencing Center for Infectious Disease"/>
            <person name="Wu L."/>
            <person name="Ma J."/>
        </authorList>
    </citation>
    <scope>NUCLEOTIDE SEQUENCE [LARGE SCALE GENOMIC DNA]</scope>
    <source>
        <strain evidence="6 7">JCM 15591</strain>
    </source>
</reference>
<dbReference type="RefSeq" id="WP_344065217.1">
    <property type="nucleotide sequence ID" value="NZ_BAAAPN010000045.1"/>
</dbReference>
<sequence>MGETPKRLRRLATITALTGLAVSGAYPALAGPGDGGADAGAPPTVMMPTGGGYEFETLQAFAKMAISRAGDTTVDLVVVPSAYGDDWPSRPENIALATQRTQEVQDACTAVVPAGMRCVGRLALLLNRADALKTSNSAALRSPSLDGIYALGGDQGIAMKVLANSPAETAMTAAVKRGVPFAGTSAGAAIESTSMINGYVGDYGAAQGLRRGSTLMWWGNDGDRQRGLVFGSQRAIYDQHFYERGRFGRSLSTIATADERFGGTSPVGVGADYATGVVNYGDRTLTQVFGLSGVATIDYESLNATHRWVGTERWLSARKVKVNLLTENTDYDLVTRRMTRGGATVGAVTGRAWVVPRASATGTVYLGGGVLGGSNVVPSVVKDAAAASADPAKARLLIISADTRSTAAAYGTKVKEAGWMGHVDTVTYGDSGWMGTDVTTYDAVLLVAVSPPQAAKAFRDASFRALAATAAAAAPVFFADGPAAAYAGARWSPNARPNGDNYEEVSGLAFKTTEAKWQRGLGVVSATVVPALNTDYTWGRLFNGVAVAKGQLGLGINAGTAIRFQGNDIRVVDGAVVVADGRDASTWASSNGTLGAAGLVVDTFGPGERLAR</sequence>
<accession>A0ABN2KLE2</accession>
<comment type="similarity">
    <text evidence="1">Belongs to the peptidase S51 family.</text>
</comment>
<evidence type="ECO:0000256" key="4">
    <source>
        <dbReference type="ARBA" id="ARBA00022825"/>
    </source>
</evidence>
<evidence type="ECO:0000313" key="7">
    <source>
        <dbReference type="Proteomes" id="UP001501475"/>
    </source>
</evidence>
<keyword evidence="4" id="KW-0720">Serine protease</keyword>
<feature type="signal peptide" evidence="5">
    <location>
        <begin position="1"/>
        <end position="30"/>
    </location>
</feature>
<protein>
    <recommendedName>
        <fullName evidence="8">Cyanophycinase</fullName>
    </recommendedName>
</protein>
<dbReference type="PANTHER" id="PTHR36175">
    <property type="entry name" value="CYANOPHYCINASE"/>
    <property type="match status" value="1"/>
</dbReference>
<evidence type="ECO:0000256" key="5">
    <source>
        <dbReference type="SAM" id="SignalP"/>
    </source>
</evidence>
<name>A0ABN2KLE2_9MICO</name>
<evidence type="ECO:0000256" key="2">
    <source>
        <dbReference type="ARBA" id="ARBA00022670"/>
    </source>
</evidence>
<comment type="caution">
    <text evidence="6">The sequence shown here is derived from an EMBL/GenBank/DDBJ whole genome shotgun (WGS) entry which is preliminary data.</text>
</comment>
<keyword evidence="7" id="KW-1185">Reference proteome</keyword>
<evidence type="ECO:0000256" key="1">
    <source>
        <dbReference type="ARBA" id="ARBA00006534"/>
    </source>
</evidence>
<keyword evidence="5" id="KW-0732">Signal</keyword>
<dbReference type="Pfam" id="PF03575">
    <property type="entry name" value="Peptidase_S51"/>
    <property type="match status" value="1"/>
</dbReference>
<keyword evidence="2" id="KW-0645">Protease</keyword>
<organism evidence="6 7">
    <name type="scientific">Nostocoides vanveenii</name>
    <dbReference type="NCBI Taxonomy" id="330835"/>
    <lineage>
        <taxon>Bacteria</taxon>
        <taxon>Bacillati</taxon>
        <taxon>Actinomycetota</taxon>
        <taxon>Actinomycetes</taxon>
        <taxon>Micrococcales</taxon>
        <taxon>Intrasporangiaceae</taxon>
        <taxon>Nostocoides</taxon>
    </lineage>
</organism>
<dbReference type="SUPFAM" id="SSF52317">
    <property type="entry name" value="Class I glutamine amidotransferase-like"/>
    <property type="match status" value="1"/>
</dbReference>
<dbReference type="EMBL" id="BAAAPN010000045">
    <property type="protein sequence ID" value="GAA1759453.1"/>
    <property type="molecule type" value="Genomic_DNA"/>
</dbReference>
<feature type="chain" id="PRO_5046649954" description="Cyanophycinase" evidence="5">
    <location>
        <begin position="31"/>
        <end position="612"/>
    </location>
</feature>
<dbReference type="InterPro" id="IPR005320">
    <property type="entry name" value="Peptidase_S51"/>
</dbReference>
<keyword evidence="3" id="KW-0378">Hydrolase</keyword>